<keyword evidence="10" id="KW-0482">Metalloprotease</keyword>
<dbReference type="Pfam" id="PF22456">
    <property type="entry name" value="PqqF-like_C_4"/>
    <property type="match status" value="1"/>
</dbReference>
<dbReference type="PANTHER" id="PTHR43690:SF18">
    <property type="entry name" value="INSULIN-DEGRADING ENZYME-RELATED"/>
    <property type="match status" value="1"/>
</dbReference>
<feature type="domain" description="Peptidase M16 C-terminal" evidence="16">
    <location>
        <begin position="232"/>
        <end position="402"/>
    </location>
</feature>
<dbReference type="Pfam" id="PF16187">
    <property type="entry name" value="Peptidase_M16_M"/>
    <property type="match status" value="1"/>
</dbReference>
<evidence type="ECO:0000256" key="4">
    <source>
        <dbReference type="ARBA" id="ARBA00012449"/>
    </source>
</evidence>
<dbReference type="Pfam" id="PF05193">
    <property type="entry name" value="Peptidase_M16_C"/>
    <property type="match status" value="1"/>
</dbReference>
<evidence type="ECO:0000256" key="8">
    <source>
        <dbReference type="ARBA" id="ARBA00022801"/>
    </source>
</evidence>
<feature type="domain" description="Peptidase M16 N-terminal" evidence="15">
    <location>
        <begin position="71"/>
        <end position="190"/>
    </location>
</feature>
<feature type="domain" description="Coenzyme PQQ synthesis protein F-like C-terminal lobe" evidence="18">
    <location>
        <begin position="788"/>
        <end position="887"/>
    </location>
</feature>
<keyword evidence="7" id="KW-0479">Metal-binding</keyword>
<name>A0ABW8NH48_9GAMM</name>
<evidence type="ECO:0000256" key="13">
    <source>
        <dbReference type="ARBA" id="ARBA00033450"/>
    </source>
</evidence>
<comment type="similarity">
    <text evidence="3 14">Belongs to the peptidase M16 family.</text>
</comment>
<comment type="caution">
    <text evidence="19">The sequence shown here is derived from an EMBL/GenBank/DDBJ whole genome shotgun (WGS) entry which is preliminary data.</text>
</comment>
<dbReference type="Gene3D" id="3.30.830.10">
    <property type="entry name" value="Metalloenzyme, LuxS/M16 peptidase-like"/>
    <property type="match status" value="4"/>
</dbReference>
<sequence length="960" mass="108424">MLSPRYWIFIVIVLAAIGYSMFKPASDTPAAVSDCSDTTPWNCREPGDTNVIVSPSDPFSYEYVQLDNGLRVLLVSTPDTDKAAAAMTVATGSGDDPKGREGLAHFLEHMLFLGTEPYPESGEYQAFISRHGGSHNAFTAHQQTTYFFSIDNDAMSGALDRFAPFFISPSFDETYVDREKNAVHAEYSAKIKDDFRRIFSAEKQAMNPAHPYAGFATGNLDTLSDRPDRKVRDDLIDFYRQHYSADQMTLVLAGNYPLQQLQDWATSHFNAVPKRDVKTATSRPPMFVPEQLPLDINIEPVKEIRRLQFTFPMPETLSLYQYKPLQLLSNLLGHEGEGSILALLKEKGWAEGLSAGRSISTRFESNLVIQIELTRAGLLHVENITQILEHYFALLKDQPIPTYLMTEQEQLSEMAFRFQQHGSLSDYAVRLSSNLQVYPPEQVIHGDYLWRPTTQDTLKPFLDALSMDNVLRTLIAPGVATDMTDPWYNTPMRIRPSSYLAADVSTDELEQLHLPAPNPFIPQDFSLNAEPEQAVPTALIDQPGQQLWYYPEHEFAQPRSRITLELQHADIATPRGMVLAQLYTRAVNEALNTYSYPAQLAGLNYGLSANSRGLQLMLSGYQDKLPELLKRVLDGMQQVSISDDQFQRYQASLQRNLENQLKAKPYERGIAELKRWIYSPSFDEQQLLSELGSVSRADVEAFASTMQGNTATRLYIHGSMSKADAEAIASQVAEVYPANPEQQSSLAILKAPAGKFQQSLNLDHKDNAIVLYLQGQDTSDHNRARIALLGQMISAPYYQYMRTEQQLGYIVFAAVYPQRTVPGLVFIVQSPEHTPADLIHHSQIFWNHYQDTLAAMGEEEFAAFKEGLISMLLQPPRNMSEKADDFWRDIDVQRTGFDTNKAIASEVHNLTLAEIQALYQRLILQADVPWLLFTQGEPVPDWQPMNSLQRDQMTRFDLPR</sequence>
<evidence type="ECO:0000259" key="17">
    <source>
        <dbReference type="Pfam" id="PF16187"/>
    </source>
</evidence>
<evidence type="ECO:0000313" key="19">
    <source>
        <dbReference type="EMBL" id="MFK4752292.1"/>
    </source>
</evidence>
<keyword evidence="20" id="KW-1185">Reference proteome</keyword>
<protein>
    <recommendedName>
        <fullName evidence="5">Protease 3</fullName>
        <ecNumber evidence="4">3.4.24.55</ecNumber>
    </recommendedName>
    <alternativeName>
        <fullName evidence="13">Pitrilysin</fullName>
    </alternativeName>
    <alternativeName>
        <fullName evidence="12">Protease III</fullName>
    </alternativeName>
    <alternativeName>
        <fullName evidence="11">Protease pi</fullName>
    </alternativeName>
</protein>
<evidence type="ECO:0000259" key="18">
    <source>
        <dbReference type="Pfam" id="PF22456"/>
    </source>
</evidence>
<keyword evidence="8" id="KW-0378">Hydrolase</keyword>
<evidence type="ECO:0000313" key="20">
    <source>
        <dbReference type="Proteomes" id="UP001620597"/>
    </source>
</evidence>
<keyword evidence="6" id="KW-0645">Protease</keyword>
<keyword evidence="9" id="KW-0862">Zinc</keyword>
<dbReference type="InterPro" id="IPR054734">
    <property type="entry name" value="PqqF-like_C_4"/>
</dbReference>
<evidence type="ECO:0000256" key="9">
    <source>
        <dbReference type="ARBA" id="ARBA00022833"/>
    </source>
</evidence>
<evidence type="ECO:0000256" key="7">
    <source>
        <dbReference type="ARBA" id="ARBA00022723"/>
    </source>
</evidence>
<evidence type="ECO:0000256" key="2">
    <source>
        <dbReference type="ARBA" id="ARBA00002184"/>
    </source>
</evidence>
<evidence type="ECO:0000256" key="14">
    <source>
        <dbReference type="RuleBase" id="RU004447"/>
    </source>
</evidence>
<dbReference type="PANTHER" id="PTHR43690">
    <property type="entry name" value="NARDILYSIN"/>
    <property type="match status" value="1"/>
</dbReference>
<evidence type="ECO:0000259" key="15">
    <source>
        <dbReference type="Pfam" id="PF00675"/>
    </source>
</evidence>
<evidence type="ECO:0000256" key="3">
    <source>
        <dbReference type="ARBA" id="ARBA00007261"/>
    </source>
</evidence>
<dbReference type="InterPro" id="IPR001431">
    <property type="entry name" value="Pept_M16_Zn_BS"/>
</dbReference>
<gene>
    <name evidence="19" type="ORF">WG929_07710</name>
</gene>
<dbReference type="SUPFAM" id="SSF63411">
    <property type="entry name" value="LuxS/MPP-like metallohydrolase"/>
    <property type="match status" value="4"/>
</dbReference>
<evidence type="ECO:0000256" key="1">
    <source>
        <dbReference type="ARBA" id="ARBA00001947"/>
    </source>
</evidence>
<feature type="domain" description="Peptidase M16 middle/third" evidence="17">
    <location>
        <begin position="416"/>
        <end position="689"/>
    </location>
</feature>
<accession>A0ABW8NH48</accession>
<evidence type="ECO:0000256" key="11">
    <source>
        <dbReference type="ARBA" id="ARBA00029597"/>
    </source>
</evidence>
<comment type="function">
    <text evidence="2">Endopeptidase that degrades small peptides of less than 7 kDa, such as glucagon and insulin.</text>
</comment>
<organism evidence="19 20">
    <name type="scientific">Oceanobacter antarcticus</name>
    <dbReference type="NCBI Taxonomy" id="3133425"/>
    <lineage>
        <taxon>Bacteria</taxon>
        <taxon>Pseudomonadati</taxon>
        <taxon>Pseudomonadota</taxon>
        <taxon>Gammaproteobacteria</taxon>
        <taxon>Oceanospirillales</taxon>
        <taxon>Oceanospirillaceae</taxon>
        <taxon>Oceanobacter</taxon>
    </lineage>
</organism>
<evidence type="ECO:0000256" key="12">
    <source>
        <dbReference type="ARBA" id="ARBA00031184"/>
    </source>
</evidence>
<dbReference type="InterPro" id="IPR011249">
    <property type="entry name" value="Metalloenz_LuxS/M16"/>
</dbReference>
<reference evidence="19 20" key="1">
    <citation type="submission" date="2024-03" db="EMBL/GenBank/DDBJ databases">
        <title>High-quality draft genome sequence of Oceanobacter sp. wDCs-4.</title>
        <authorList>
            <person name="Dong C."/>
        </authorList>
    </citation>
    <scope>NUCLEOTIDE SEQUENCE [LARGE SCALE GENOMIC DNA]</scope>
    <source>
        <strain evidence="20">wDCs-4</strain>
    </source>
</reference>
<dbReference type="InterPro" id="IPR011765">
    <property type="entry name" value="Pept_M16_N"/>
</dbReference>
<dbReference type="InterPro" id="IPR050626">
    <property type="entry name" value="Peptidase_M16"/>
</dbReference>
<evidence type="ECO:0000256" key="5">
    <source>
        <dbReference type="ARBA" id="ARBA00017565"/>
    </source>
</evidence>
<dbReference type="Pfam" id="PF00675">
    <property type="entry name" value="Peptidase_M16"/>
    <property type="match status" value="1"/>
</dbReference>
<evidence type="ECO:0000256" key="6">
    <source>
        <dbReference type="ARBA" id="ARBA00022670"/>
    </source>
</evidence>
<dbReference type="RefSeq" id="WP_416205588.1">
    <property type="nucleotide sequence ID" value="NZ_JBBKTX010000007.1"/>
</dbReference>
<dbReference type="InterPro" id="IPR032632">
    <property type="entry name" value="Peptidase_M16_M"/>
</dbReference>
<comment type="cofactor">
    <cofactor evidence="1">
        <name>Zn(2+)</name>
        <dbReference type="ChEBI" id="CHEBI:29105"/>
    </cofactor>
</comment>
<evidence type="ECO:0000256" key="10">
    <source>
        <dbReference type="ARBA" id="ARBA00023049"/>
    </source>
</evidence>
<dbReference type="EMBL" id="JBBKTX010000007">
    <property type="protein sequence ID" value="MFK4752292.1"/>
    <property type="molecule type" value="Genomic_DNA"/>
</dbReference>
<dbReference type="Proteomes" id="UP001620597">
    <property type="component" value="Unassembled WGS sequence"/>
</dbReference>
<evidence type="ECO:0000259" key="16">
    <source>
        <dbReference type="Pfam" id="PF05193"/>
    </source>
</evidence>
<dbReference type="PROSITE" id="PS00143">
    <property type="entry name" value="INSULINASE"/>
    <property type="match status" value="1"/>
</dbReference>
<dbReference type="InterPro" id="IPR007863">
    <property type="entry name" value="Peptidase_M16_C"/>
</dbReference>
<dbReference type="EC" id="3.4.24.55" evidence="4"/>
<proteinExistence type="inferred from homology"/>